<protein>
    <recommendedName>
        <fullName evidence="4">DUF3019 domain-containing protein</fullName>
    </recommendedName>
</protein>
<dbReference type="EMBL" id="CP013611">
    <property type="protein sequence ID" value="ALU41485.1"/>
    <property type="molecule type" value="Genomic_DNA"/>
</dbReference>
<organism evidence="2 3">
    <name type="scientific">Pseudoalteromonas rubra</name>
    <dbReference type="NCBI Taxonomy" id="43658"/>
    <lineage>
        <taxon>Bacteria</taxon>
        <taxon>Pseudomonadati</taxon>
        <taxon>Pseudomonadota</taxon>
        <taxon>Gammaproteobacteria</taxon>
        <taxon>Alteromonadales</taxon>
        <taxon>Pseudoalteromonadaceae</taxon>
        <taxon>Pseudoalteromonas</taxon>
    </lineage>
</organism>
<dbReference type="RefSeq" id="WP_058794994.1">
    <property type="nucleotide sequence ID" value="NZ_CP013611.1"/>
</dbReference>
<keyword evidence="1" id="KW-0732">Signal</keyword>
<name>A0A0U2P3C6_9GAMM</name>
<gene>
    <name evidence="2" type="ORF">AT705_00210</name>
</gene>
<evidence type="ECO:0000313" key="3">
    <source>
        <dbReference type="Proteomes" id="UP000069015"/>
    </source>
</evidence>
<feature type="chain" id="PRO_5006831641" description="DUF3019 domain-containing protein" evidence="1">
    <location>
        <begin position="31"/>
        <end position="142"/>
    </location>
</feature>
<dbReference type="AlphaFoldDB" id="A0A0U2P3C6"/>
<dbReference type="Pfam" id="PF11456">
    <property type="entry name" value="DUF3019"/>
    <property type="match status" value="1"/>
</dbReference>
<evidence type="ECO:0000256" key="1">
    <source>
        <dbReference type="SAM" id="SignalP"/>
    </source>
</evidence>
<dbReference type="KEGG" id="prr:AT705_00210"/>
<reference evidence="2 3" key="1">
    <citation type="submission" date="2015-12" db="EMBL/GenBank/DDBJ databases">
        <title>Complete genome sequence of Pseudoalteromonas rubra SCSIO 6842, harboring a conjugative plasmid.</title>
        <authorList>
            <person name="Li B."/>
            <person name="Wang X."/>
        </authorList>
    </citation>
    <scope>NUCLEOTIDE SEQUENCE [LARGE SCALE GENOMIC DNA]</scope>
    <source>
        <strain evidence="2 3">SCSIO 6842</strain>
    </source>
</reference>
<sequence>MKRIKKNRAGLLIIPAFTCQGLLLCGHLQAKPDDTELSRNRLELSPTQCVSVTQGDKCHVDVKVQWQTLAGGTYCLKSSHSQEALKCWTGAQSGYIEQTIVTTEPVVFALYRGDGVELAKRELKLMWVYKRSGRSPASWRMF</sequence>
<evidence type="ECO:0000313" key="2">
    <source>
        <dbReference type="EMBL" id="ALU41485.1"/>
    </source>
</evidence>
<proteinExistence type="predicted"/>
<accession>A0A0U2P3C6</accession>
<dbReference type="Proteomes" id="UP000069015">
    <property type="component" value="Chromosome 1"/>
</dbReference>
<dbReference type="InterPro" id="IPR021559">
    <property type="entry name" value="DUF3019"/>
</dbReference>
<feature type="signal peptide" evidence="1">
    <location>
        <begin position="1"/>
        <end position="30"/>
    </location>
</feature>
<evidence type="ECO:0008006" key="4">
    <source>
        <dbReference type="Google" id="ProtNLM"/>
    </source>
</evidence>